<dbReference type="Pfam" id="PF00877">
    <property type="entry name" value="NLPC_P60"/>
    <property type="match status" value="1"/>
</dbReference>
<dbReference type="GO" id="GO:0006508">
    <property type="term" value="P:proteolysis"/>
    <property type="evidence" value="ECO:0007669"/>
    <property type="project" value="UniProtKB-KW"/>
</dbReference>
<comment type="caution">
    <text evidence="10">The sequence shown here is derived from an EMBL/GenBank/DDBJ whole genome shotgun (WGS) entry which is preliminary data.</text>
</comment>
<feature type="domain" description="NlpC/P60" evidence="9">
    <location>
        <begin position="262"/>
        <end position="371"/>
    </location>
</feature>
<dbReference type="Pfam" id="PF24568">
    <property type="entry name" value="CC_PcsB"/>
    <property type="match status" value="1"/>
</dbReference>
<keyword evidence="6" id="KW-0175">Coiled coil</keyword>
<protein>
    <submittedName>
        <fullName evidence="10">NlpC/P60 family protein</fullName>
    </submittedName>
</protein>
<dbReference type="GO" id="GO:0008234">
    <property type="term" value="F:cysteine-type peptidase activity"/>
    <property type="evidence" value="ECO:0007669"/>
    <property type="project" value="UniProtKB-KW"/>
</dbReference>
<dbReference type="AlphaFoldDB" id="A0A921I2X6"/>
<dbReference type="InterPro" id="IPR057309">
    <property type="entry name" value="PcsB_CC"/>
</dbReference>
<keyword evidence="5" id="KW-0788">Thiol protease</keyword>
<name>A0A921I2X6_9FIRM</name>
<evidence type="ECO:0000256" key="7">
    <source>
        <dbReference type="SAM" id="MobiDB-lite"/>
    </source>
</evidence>
<feature type="signal peptide" evidence="8">
    <location>
        <begin position="1"/>
        <end position="24"/>
    </location>
</feature>
<evidence type="ECO:0000256" key="5">
    <source>
        <dbReference type="ARBA" id="ARBA00022807"/>
    </source>
</evidence>
<dbReference type="PROSITE" id="PS51935">
    <property type="entry name" value="NLPC_P60"/>
    <property type="match status" value="1"/>
</dbReference>
<dbReference type="InterPro" id="IPR051202">
    <property type="entry name" value="Peptidase_C40"/>
</dbReference>
<feature type="chain" id="PRO_5037940303" evidence="8">
    <location>
        <begin position="25"/>
        <end position="371"/>
    </location>
</feature>
<dbReference type="Proteomes" id="UP000769156">
    <property type="component" value="Unassembled WGS sequence"/>
</dbReference>
<gene>
    <name evidence="10" type="ORF">K8V82_06065</name>
</gene>
<feature type="compositionally biased region" description="Low complexity" evidence="7">
    <location>
        <begin position="211"/>
        <end position="224"/>
    </location>
</feature>
<dbReference type="PANTHER" id="PTHR47053">
    <property type="entry name" value="MUREIN DD-ENDOPEPTIDASE MEPH-RELATED"/>
    <property type="match status" value="1"/>
</dbReference>
<feature type="compositionally biased region" description="Gly residues" evidence="7">
    <location>
        <begin position="225"/>
        <end position="258"/>
    </location>
</feature>
<evidence type="ECO:0000313" key="10">
    <source>
        <dbReference type="EMBL" id="HJF94342.1"/>
    </source>
</evidence>
<reference evidence="10" key="2">
    <citation type="submission" date="2021-09" db="EMBL/GenBank/DDBJ databases">
        <authorList>
            <person name="Gilroy R."/>
        </authorList>
    </citation>
    <scope>NUCLEOTIDE SEQUENCE</scope>
    <source>
        <strain evidence="10">ChiSjej5B23-16112</strain>
    </source>
</reference>
<comment type="similarity">
    <text evidence="1">Belongs to the peptidase C40 family.</text>
</comment>
<evidence type="ECO:0000256" key="4">
    <source>
        <dbReference type="ARBA" id="ARBA00022801"/>
    </source>
</evidence>
<dbReference type="Gene3D" id="6.10.250.3150">
    <property type="match status" value="1"/>
</dbReference>
<reference evidence="10" key="1">
    <citation type="journal article" date="2021" name="PeerJ">
        <title>Extensive microbial diversity within the chicken gut microbiome revealed by metagenomics and culture.</title>
        <authorList>
            <person name="Gilroy R."/>
            <person name="Ravi A."/>
            <person name="Getino M."/>
            <person name="Pursley I."/>
            <person name="Horton D.L."/>
            <person name="Alikhan N.F."/>
            <person name="Baker D."/>
            <person name="Gharbi K."/>
            <person name="Hall N."/>
            <person name="Watson M."/>
            <person name="Adriaenssens E.M."/>
            <person name="Foster-Nyarko E."/>
            <person name="Jarju S."/>
            <person name="Secka A."/>
            <person name="Antonio M."/>
            <person name="Oren A."/>
            <person name="Chaudhuri R.R."/>
            <person name="La Ragione R."/>
            <person name="Hildebrand F."/>
            <person name="Pallen M.J."/>
        </authorList>
    </citation>
    <scope>NUCLEOTIDE SEQUENCE</scope>
    <source>
        <strain evidence="10">ChiSjej5B23-16112</strain>
    </source>
</reference>
<feature type="coiled-coil region" evidence="6">
    <location>
        <begin position="28"/>
        <end position="90"/>
    </location>
</feature>
<evidence type="ECO:0000256" key="6">
    <source>
        <dbReference type="SAM" id="Coils"/>
    </source>
</evidence>
<accession>A0A921I2X6</accession>
<keyword evidence="2" id="KW-0645">Protease</keyword>
<sequence>MKRFGRAALAVVLASSMAVTPVFAAPDTDELESSKAAAQSEADSLQEQLTELLNKAGELEEEMITTGEKIIEAQAELEEAQQKADEQYASMKVRIQYMYENGQATAIETLLSATDFSDFVNKAEYISNVHTYDRQQLQALEDTEKEIQDLKTTLEEEQKKQESMQEEYEAQEAELNATLEEKKAEIADYDQQIQAAAEAAAAEAAQREAESQSAESSGGSTSNGSGSGNSSSGGGSSSGTVSGGGSTGGSGSSSGGASSGNTSTAQAIVNAAYSQLGVPYVYGGSTAGVALDCSGLVQYCHAVAGISLPRTSQAQGGCGVAVSSPQPGDIVCYGTHVGIYIGNGQMIHAPKPGDVVKIASVYGSPWYRRCW</sequence>
<evidence type="ECO:0000313" key="11">
    <source>
        <dbReference type="Proteomes" id="UP000769156"/>
    </source>
</evidence>
<dbReference type="Gene3D" id="3.90.1720.10">
    <property type="entry name" value="endopeptidase domain like (from Nostoc punctiforme)"/>
    <property type="match status" value="1"/>
</dbReference>
<dbReference type="PANTHER" id="PTHR47053:SF1">
    <property type="entry name" value="MUREIN DD-ENDOPEPTIDASE MEPH-RELATED"/>
    <property type="match status" value="1"/>
</dbReference>
<feature type="region of interest" description="Disordered" evidence="7">
    <location>
        <begin position="198"/>
        <end position="261"/>
    </location>
</feature>
<evidence type="ECO:0000256" key="8">
    <source>
        <dbReference type="SAM" id="SignalP"/>
    </source>
</evidence>
<evidence type="ECO:0000256" key="3">
    <source>
        <dbReference type="ARBA" id="ARBA00022729"/>
    </source>
</evidence>
<dbReference type="EMBL" id="DYVY01000097">
    <property type="protein sequence ID" value="HJF94342.1"/>
    <property type="molecule type" value="Genomic_DNA"/>
</dbReference>
<dbReference type="InterPro" id="IPR038765">
    <property type="entry name" value="Papain-like_cys_pep_sf"/>
</dbReference>
<keyword evidence="3 8" id="KW-0732">Signal</keyword>
<proteinExistence type="inferred from homology"/>
<evidence type="ECO:0000256" key="1">
    <source>
        <dbReference type="ARBA" id="ARBA00007074"/>
    </source>
</evidence>
<evidence type="ECO:0000256" key="2">
    <source>
        <dbReference type="ARBA" id="ARBA00022670"/>
    </source>
</evidence>
<dbReference type="InterPro" id="IPR000064">
    <property type="entry name" value="NLP_P60_dom"/>
</dbReference>
<dbReference type="SUPFAM" id="SSF54001">
    <property type="entry name" value="Cysteine proteinases"/>
    <property type="match status" value="1"/>
</dbReference>
<evidence type="ECO:0000259" key="9">
    <source>
        <dbReference type="PROSITE" id="PS51935"/>
    </source>
</evidence>
<keyword evidence="4" id="KW-0378">Hydrolase</keyword>
<organism evidence="10 11">
    <name type="scientific">Lachnoclostridium phocaeense</name>
    <dbReference type="NCBI Taxonomy" id="1871021"/>
    <lineage>
        <taxon>Bacteria</taxon>
        <taxon>Bacillati</taxon>
        <taxon>Bacillota</taxon>
        <taxon>Clostridia</taxon>
        <taxon>Lachnospirales</taxon>
        <taxon>Lachnospiraceae</taxon>
    </lineage>
</organism>